<feature type="chain" id="PRO_5032803214" evidence="1">
    <location>
        <begin position="25"/>
        <end position="141"/>
    </location>
</feature>
<comment type="caution">
    <text evidence="2">The sequence shown here is derived from an EMBL/GenBank/DDBJ whole genome shotgun (WGS) entry which is preliminary data.</text>
</comment>
<evidence type="ECO:0000256" key="1">
    <source>
        <dbReference type="SAM" id="SignalP"/>
    </source>
</evidence>
<dbReference type="Proteomes" id="UP000663870">
    <property type="component" value="Unassembled WGS sequence"/>
</dbReference>
<dbReference type="EMBL" id="CAJNOL010000562">
    <property type="protein sequence ID" value="CAF1117088.1"/>
    <property type="molecule type" value="Genomic_DNA"/>
</dbReference>
<keyword evidence="3" id="KW-1185">Reference proteome</keyword>
<name>A0A814QAS6_9BILA</name>
<dbReference type="AlphaFoldDB" id="A0A814QAS6"/>
<evidence type="ECO:0000313" key="3">
    <source>
        <dbReference type="Proteomes" id="UP000663870"/>
    </source>
</evidence>
<reference evidence="2" key="1">
    <citation type="submission" date="2021-02" db="EMBL/GenBank/DDBJ databases">
        <authorList>
            <person name="Nowell W R."/>
        </authorList>
    </citation>
    <scope>NUCLEOTIDE SEQUENCE</scope>
</reference>
<gene>
    <name evidence="2" type="ORF">JXQ802_LOCUS20006</name>
</gene>
<sequence>MSHHWLLLSIFLTIFLLKISYLHSISINSDINNHIIDENYDNQNIKNILLHLIKNTLNESNPYKQTILLNQLREYLNRMCVFGLFGSSRAHACQNVVDIINQLDRNDENNVTFNDDNTNNENHDIQKRFFCNGFIGCKHSG</sequence>
<proteinExistence type="predicted"/>
<protein>
    <submittedName>
        <fullName evidence="2">Uncharacterized protein</fullName>
    </submittedName>
</protein>
<organism evidence="2 3">
    <name type="scientific">Rotaria sordida</name>
    <dbReference type="NCBI Taxonomy" id="392033"/>
    <lineage>
        <taxon>Eukaryota</taxon>
        <taxon>Metazoa</taxon>
        <taxon>Spiralia</taxon>
        <taxon>Gnathifera</taxon>
        <taxon>Rotifera</taxon>
        <taxon>Eurotatoria</taxon>
        <taxon>Bdelloidea</taxon>
        <taxon>Philodinida</taxon>
        <taxon>Philodinidae</taxon>
        <taxon>Rotaria</taxon>
    </lineage>
</organism>
<feature type="signal peptide" evidence="1">
    <location>
        <begin position="1"/>
        <end position="24"/>
    </location>
</feature>
<keyword evidence="1" id="KW-0732">Signal</keyword>
<evidence type="ECO:0000313" key="2">
    <source>
        <dbReference type="EMBL" id="CAF1117088.1"/>
    </source>
</evidence>
<accession>A0A814QAS6</accession>